<evidence type="ECO:0000313" key="3">
    <source>
        <dbReference type="Proteomes" id="UP001215598"/>
    </source>
</evidence>
<feature type="region of interest" description="Disordered" evidence="1">
    <location>
        <begin position="1"/>
        <end position="21"/>
    </location>
</feature>
<dbReference type="Proteomes" id="UP001215598">
    <property type="component" value="Unassembled WGS sequence"/>
</dbReference>
<dbReference type="AlphaFoldDB" id="A0AAD7HL55"/>
<protein>
    <submittedName>
        <fullName evidence="2">Uncharacterized protein</fullName>
    </submittedName>
</protein>
<proteinExistence type="predicted"/>
<comment type="caution">
    <text evidence="2">The sequence shown here is derived from an EMBL/GenBank/DDBJ whole genome shotgun (WGS) entry which is preliminary data.</text>
</comment>
<gene>
    <name evidence="2" type="ORF">B0H16DRAFT_1217130</name>
</gene>
<dbReference type="EMBL" id="JARKIB010000212">
    <property type="protein sequence ID" value="KAJ7723261.1"/>
    <property type="molecule type" value="Genomic_DNA"/>
</dbReference>
<keyword evidence="3" id="KW-1185">Reference proteome</keyword>
<evidence type="ECO:0000256" key="1">
    <source>
        <dbReference type="SAM" id="MobiDB-lite"/>
    </source>
</evidence>
<feature type="non-terminal residue" evidence="2">
    <location>
        <position position="166"/>
    </location>
</feature>
<evidence type="ECO:0000313" key="2">
    <source>
        <dbReference type="EMBL" id="KAJ7723261.1"/>
    </source>
</evidence>
<organism evidence="2 3">
    <name type="scientific">Mycena metata</name>
    <dbReference type="NCBI Taxonomy" id="1033252"/>
    <lineage>
        <taxon>Eukaryota</taxon>
        <taxon>Fungi</taxon>
        <taxon>Dikarya</taxon>
        <taxon>Basidiomycota</taxon>
        <taxon>Agaricomycotina</taxon>
        <taxon>Agaricomycetes</taxon>
        <taxon>Agaricomycetidae</taxon>
        <taxon>Agaricales</taxon>
        <taxon>Marasmiineae</taxon>
        <taxon>Mycenaceae</taxon>
        <taxon>Mycena</taxon>
    </lineage>
</organism>
<sequence>VASLSRPTTQGWKKHRNGTRGGTVQGAVQKVFWFDPFLWALIEPTIRRCGWSAEKTVQALWRAHPVLFNKPGNTLHRGTVWKWIVRGEKRFTDSALRNIASRRSLAGTGRTGILTPYPEIVEEIVKTLKGLRVAGCVVNVHIARSLMIAIIGKRRPQLLESFSCSE</sequence>
<feature type="compositionally biased region" description="Polar residues" evidence="1">
    <location>
        <begin position="1"/>
        <end position="11"/>
    </location>
</feature>
<name>A0AAD7HL55_9AGAR</name>
<feature type="non-terminal residue" evidence="2">
    <location>
        <position position="1"/>
    </location>
</feature>
<reference evidence="2" key="1">
    <citation type="submission" date="2023-03" db="EMBL/GenBank/DDBJ databases">
        <title>Massive genome expansion in bonnet fungi (Mycena s.s.) driven by repeated elements and novel gene families across ecological guilds.</title>
        <authorList>
            <consortium name="Lawrence Berkeley National Laboratory"/>
            <person name="Harder C.B."/>
            <person name="Miyauchi S."/>
            <person name="Viragh M."/>
            <person name="Kuo A."/>
            <person name="Thoen E."/>
            <person name="Andreopoulos B."/>
            <person name="Lu D."/>
            <person name="Skrede I."/>
            <person name="Drula E."/>
            <person name="Henrissat B."/>
            <person name="Morin E."/>
            <person name="Kohler A."/>
            <person name="Barry K."/>
            <person name="LaButti K."/>
            <person name="Morin E."/>
            <person name="Salamov A."/>
            <person name="Lipzen A."/>
            <person name="Mereny Z."/>
            <person name="Hegedus B."/>
            <person name="Baldrian P."/>
            <person name="Stursova M."/>
            <person name="Weitz H."/>
            <person name="Taylor A."/>
            <person name="Grigoriev I.V."/>
            <person name="Nagy L.G."/>
            <person name="Martin F."/>
            <person name="Kauserud H."/>
        </authorList>
    </citation>
    <scope>NUCLEOTIDE SEQUENCE</scope>
    <source>
        <strain evidence="2">CBHHK182m</strain>
    </source>
</reference>
<accession>A0AAD7HL55</accession>